<evidence type="ECO:0000313" key="2">
    <source>
        <dbReference type="Proteomes" id="UP000688137"/>
    </source>
</evidence>
<dbReference type="EMBL" id="CAJJDM010000026">
    <property type="protein sequence ID" value="CAD8058343.1"/>
    <property type="molecule type" value="Genomic_DNA"/>
</dbReference>
<sequence>MPHQDIHGTQSVNQIQPKKTDLLFLTQTIFCKSEYGSEHCSVHSDFIKIWPSQILQVNLFAYISNFLSFQFHLEKLSMSINKILNKNIIYVPNYPI</sequence>
<evidence type="ECO:0000313" key="1">
    <source>
        <dbReference type="EMBL" id="CAD8058343.1"/>
    </source>
</evidence>
<protein>
    <submittedName>
        <fullName evidence="1">Uncharacterized protein</fullName>
    </submittedName>
</protein>
<name>A0A8S1KXZ3_PARPR</name>
<reference evidence="1" key="1">
    <citation type="submission" date="2021-01" db="EMBL/GenBank/DDBJ databases">
        <authorList>
            <consortium name="Genoscope - CEA"/>
            <person name="William W."/>
        </authorList>
    </citation>
    <scope>NUCLEOTIDE SEQUENCE</scope>
</reference>
<accession>A0A8S1KXZ3</accession>
<proteinExistence type="predicted"/>
<comment type="caution">
    <text evidence="1">The sequence shown here is derived from an EMBL/GenBank/DDBJ whole genome shotgun (WGS) entry which is preliminary data.</text>
</comment>
<dbReference type="Proteomes" id="UP000688137">
    <property type="component" value="Unassembled WGS sequence"/>
</dbReference>
<gene>
    <name evidence="1" type="ORF">PPRIM_AZ9-3.1.T0270168</name>
</gene>
<keyword evidence="2" id="KW-1185">Reference proteome</keyword>
<dbReference type="AlphaFoldDB" id="A0A8S1KXZ3"/>
<organism evidence="1 2">
    <name type="scientific">Paramecium primaurelia</name>
    <dbReference type="NCBI Taxonomy" id="5886"/>
    <lineage>
        <taxon>Eukaryota</taxon>
        <taxon>Sar</taxon>
        <taxon>Alveolata</taxon>
        <taxon>Ciliophora</taxon>
        <taxon>Intramacronucleata</taxon>
        <taxon>Oligohymenophorea</taxon>
        <taxon>Peniculida</taxon>
        <taxon>Parameciidae</taxon>
        <taxon>Paramecium</taxon>
    </lineage>
</organism>